<feature type="chain" id="PRO_5040842546" description="DUF1579 domain-containing protein" evidence="1">
    <location>
        <begin position="28"/>
        <end position="203"/>
    </location>
</feature>
<keyword evidence="3" id="KW-1185">Reference proteome</keyword>
<feature type="signal peptide" evidence="1">
    <location>
        <begin position="1"/>
        <end position="27"/>
    </location>
</feature>
<organism evidence="2 3">
    <name type="scientific">Tahibacter soli</name>
    <dbReference type="NCBI Taxonomy" id="2983605"/>
    <lineage>
        <taxon>Bacteria</taxon>
        <taxon>Pseudomonadati</taxon>
        <taxon>Pseudomonadota</taxon>
        <taxon>Gammaproteobacteria</taxon>
        <taxon>Lysobacterales</taxon>
        <taxon>Rhodanobacteraceae</taxon>
        <taxon>Tahibacter</taxon>
    </lineage>
</organism>
<dbReference type="EMBL" id="JAOVZO020000003">
    <property type="protein sequence ID" value="MDC8012001.1"/>
    <property type="molecule type" value="Genomic_DNA"/>
</dbReference>
<sequence length="203" mass="22922">MNHRQGSIGSARLALAAALVIGGAAHAGDPRIAQDSRTAFKSFAQPLIGNWDCNLRTWDDRFHERMVETPQKRRFEWALKGNFLQESIYAVLRNGESVHVGLNMISVDPETMHILLSGFDASTPDRRMTLDGELAPDLRHLTGRVQMQPATEGGEPPRRLEWQWLDDNRTSARTYARAPNGREFLNTELICKRPDGSENKSNW</sequence>
<comment type="caution">
    <text evidence="2">The sequence shown here is derived from an EMBL/GenBank/DDBJ whole genome shotgun (WGS) entry which is preliminary data.</text>
</comment>
<proteinExistence type="predicted"/>
<keyword evidence="1" id="KW-0732">Signal</keyword>
<protein>
    <recommendedName>
        <fullName evidence="4">DUF1579 domain-containing protein</fullName>
    </recommendedName>
</protein>
<reference evidence="2" key="1">
    <citation type="submission" date="2023-02" db="EMBL/GenBank/DDBJ databases">
        <title>Tahibacter soli sp. nov. isolated from soil.</title>
        <authorList>
            <person name="Baek J.H."/>
            <person name="Lee J.K."/>
            <person name="Choi D.G."/>
            <person name="Jeon C.O."/>
        </authorList>
    </citation>
    <scope>NUCLEOTIDE SEQUENCE</scope>
    <source>
        <strain evidence="2">BL</strain>
    </source>
</reference>
<gene>
    <name evidence="2" type="ORF">OD750_005525</name>
</gene>
<dbReference type="RefSeq" id="WP_263543264.1">
    <property type="nucleotide sequence ID" value="NZ_JAOVZO020000003.1"/>
</dbReference>
<accession>A0A9X3YJ04</accession>
<evidence type="ECO:0000313" key="2">
    <source>
        <dbReference type="EMBL" id="MDC8012001.1"/>
    </source>
</evidence>
<evidence type="ECO:0000256" key="1">
    <source>
        <dbReference type="SAM" id="SignalP"/>
    </source>
</evidence>
<evidence type="ECO:0000313" key="3">
    <source>
        <dbReference type="Proteomes" id="UP001139971"/>
    </source>
</evidence>
<name>A0A9X3YJ04_9GAMM</name>
<evidence type="ECO:0008006" key="4">
    <source>
        <dbReference type="Google" id="ProtNLM"/>
    </source>
</evidence>
<dbReference type="Proteomes" id="UP001139971">
    <property type="component" value="Unassembled WGS sequence"/>
</dbReference>
<dbReference type="AlphaFoldDB" id="A0A9X3YJ04"/>